<dbReference type="AlphaFoldDB" id="A0A448XCZ8"/>
<feature type="compositionally biased region" description="Basic and acidic residues" evidence="1">
    <location>
        <begin position="120"/>
        <end position="129"/>
    </location>
</feature>
<feature type="compositionally biased region" description="Polar residues" evidence="1">
    <location>
        <begin position="11"/>
        <end position="35"/>
    </location>
</feature>
<accession>A0A448XCZ8</accession>
<dbReference type="EMBL" id="CAAALY010246718">
    <property type="protein sequence ID" value="VEL33955.1"/>
    <property type="molecule type" value="Genomic_DNA"/>
</dbReference>
<feature type="region of interest" description="Disordered" evidence="1">
    <location>
        <begin position="77"/>
        <end position="97"/>
    </location>
</feature>
<comment type="caution">
    <text evidence="2">The sequence shown here is derived from an EMBL/GenBank/DDBJ whole genome shotgun (WGS) entry which is preliminary data.</text>
</comment>
<feature type="region of interest" description="Disordered" evidence="1">
    <location>
        <begin position="477"/>
        <end position="511"/>
    </location>
</feature>
<dbReference type="Proteomes" id="UP000784294">
    <property type="component" value="Unassembled WGS sequence"/>
</dbReference>
<evidence type="ECO:0000313" key="2">
    <source>
        <dbReference type="EMBL" id="VEL33955.1"/>
    </source>
</evidence>
<reference evidence="2" key="1">
    <citation type="submission" date="2018-11" db="EMBL/GenBank/DDBJ databases">
        <authorList>
            <consortium name="Pathogen Informatics"/>
        </authorList>
    </citation>
    <scope>NUCLEOTIDE SEQUENCE</scope>
</reference>
<feature type="compositionally biased region" description="Low complexity" evidence="1">
    <location>
        <begin position="298"/>
        <end position="313"/>
    </location>
</feature>
<feature type="region of interest" description="Disordered" evidence="1">
    <location>
        <begin position="1"/>
        <end position="37"/>
    </location>
</feature>
<gene>
    <name evidence="2" type="ORF">PXEA_LOCUS27395</name>
</gene>
<feature type="compositionally biased region" description="Polar residues" evidence="1">
    <location>
        <begin position="110"/>
        <end position="119"/>
    </location>
</feature>
<feature type="region of interest" description="Disordered" evidence="1">
    <location>
        <begin position="268"/>
        <end position="313"/>
    </location>
</feature>
<evidence type="ECO:0000313" key="3">
    <source>
        <dbReference type="Proteomes" id="UP000784294"/>
    </source>
</evidence>
<organism evidence="2 3">
    <name type="scientific">Protopolystoma xenopodis</name>
    <dbReference type="NCBI Taxonomy" id="117903"/>
    <lineage>
        <taxon>Eukaryota</taxon>
        <taxon>Metazoa</taxon>
        <taxon>Spiralia</taxon>
        <taxon>Lophotrochozoa</taxon>
        <taxon>Platyhelminthes</taxon>
        <taxon>Monogenea</taxon>
        <taxon>Polyopisthocotylea</taxon>
        <taxon>Polystomatidea</taxon>
        <taxon>Polystomatidae</taxon>
        <taxon>Protopolystoma</taxon>
    </lineage>
</organism>
<evidence type="ECO:0000256" key="1">
    <source>
        <dbReference type="SAM" id="MobiDB-lite"/>
    </source>
</evidence>
<keyword evidence="3" id="KW-1185">Reference proteome</keyword>
<feature type="region of interest" description="Disordered" evidence="1">
    <location>
        <begin position="110"/>
        <end position="155"/>
    </location>
</feature>
<name>A0A448XCZ8_9PLAT</name>
<sequence>MFRPDRGSQIPEYSSHTTSVLSHQQSPVSTISSFSHPAEMPDDNINLVISIDHPAPDYNSLAGKYTFPYANLASSGYPSATSRQPTHDPTGSANQRTGLWVTGPADWLFPSTNPTSGRVDQSDSHRQDTTHYSQRNDTSRRQSHHLSRAPMVDVGLPRPSVGRLLSSTCPPDAYAFMSSAPVDNTSINAMTTRPSLRDCHADHLINVPSESGAAGLESAGGLSLRHSAYSPSGMAGSYAAQWAAGGAVPGQRLTTGPLVRAQLVESPEVNEVEESERSGRWKPLQTGLPTTLPSKQPVPWTSTSLSSSSRGESVRLPSLRYPYTMNATAVSNEPCQPQVTSTTSSASSVAAKLSPFYSANCGQHSNSAQVSSVNEARNSCGLGEPGKLTSLRGLYWNSANSARGKDNSGSGGDANNCRGTIVNASNPSNSSGMAAHPLTGMHAPSAFSTVQATPLPVFSASYERGQTAARIYSLGVPIEPSASNPAAKGRASSSGRQPIRVEDVSGGAIKA</sequence>
<proteinExistence type="predicted"/>
<protein>
    <submittedName>
        <fullName evidence="2">Uncharacterized protein</fullName>
    </submittedName>
</protein>